<evidence type="ECO:0000256" key="1">
    <source>
        <dbReference type="SAM" id="MobiDB-lite"/>
    </source>
</evidence>
<reference evidence="2 3" key="1">
    <citation type="journal article" date="2021" name="Commun. Biol.">
        <title>The genome of Shorea leprosula (Dipterocarpaceae) highlights the ecological relevance of drought in aseasonal tropical rainforests.</title>
        <authorList>
            <person name="Ng K.K.S."/>
            <person name="Kobayashi M.J."/>
            <person name="Fawcett J.A."/>
            <person name="Hatakeyama M."/>
            <person name="Paape T."/>
            <person name="Ng C.H."/>
            <person name="Ang C.C."/>
            <person name="Tnah L.H."/>
            <person name="Lee C.T."/>
            <person name="Nishiyama T."/>
            <person name="Sese J."/>
            <person name="O'Brien M.J."/>
            <person name="Copetti D."/>
            <person name="Mohd Noor M.I."/>
            <person name="Ong R.C."/>
            <person name="Putra M."/>
            <person name="Sireger I.Z."/>
            <person name="Indrioko S."/>
            <person name="Kosugi Y."/>
            <person name="Izuno A."/>
            <person name="Isagi Y."/>
            <person name="Lee S.L."/>
            <person name="Shimizu K.K."/>
        </authorList>
    </citation>
    <scope>NUCLEOTIDE SEQUENCE [LARGE SCALE GENOMIC DNA]</scope>
    <source>
        <strain evidence="2">214</strain>
    </source>
</reference>
<accession>A0AAV5J862</accession>
<dbReference type="AlphaFoldDB" id="A0AAV5J862"/>
<protein>
    <submittedName>
        <fullName evidence="2">Uncharacterized protein</fullName>
    </submittedName>
</protein>
<evidence type="ECO:0000313" key="2">
    <source>
        <dbReference type="EMBL" id="GKV06609.1"/>
    </source>
</evidence>
<gene>
    <name evidence="2" type="ORF">SLEP1_g18482</name>
</gene>
<evidence type="ECO:0000313" key="3">
    <source>
        <dbReference type="Proteomes" id="UP001054252"/>
    </source>
</evidence>
<feature type="region of interest" description="Disordered" evidence="1">
    <location>
        <begin position="1"/>
        <end position="109"/>
    </location>
</feature>
<dbReference type="Proteomes" id="UP001054252">
    <property type="component" value="Unassembled WGS sequence"/>
</dbReference>
<sequence>MVICSLSPPSGREATPPLSTEEAGDLECSITKTKTSVSDSDTQVSGGENPPHSPSGVSSVKEALTEGKPNDDWTWSGNCFPKKEEPDSDDKLDVEEDDMHDESEGGTPIIHISRRYLKELDEPRKNCLILKLQG</sequence>
<name>A0AAV5J862_9ROSI</name>
<keyword evidence="3" id="KW-1185">Reference proteome</keyword>
<feature type="compositionally biased region" description="Low complexity" evidence="1">
    <location>
        <begin position="31"/>
        <end position="45"/>
    </location>
</feature>
<feature type="compositionally biased region" description="Basic and acidic residues" evidence="1">
    <location>
        <begin position="81"/>
        <end position="91"/>
    </location>
</feature>
<dbReference type="EMBL" id="BPVZ01000025">
    <property type="protein sequence ID" value="GKV06609.1"/>
    <property type="molecule type" value="Genomic_DNA"/>
</dbReference>
<proteinExistence type="predicted"/>
<comment type="caution">
    <text evidence="2">The sequence shown here is derived from an EMBL/GenBank/DDBJ whole genome shotgun (WGS) entry which is preliminary data.</text>
</comment>
<organism evidence="2 3">
    <name type="scientific">Rubroshorea leprosula</name>
    <dbReference type="NCBI Taxonomy" id="152421"/>
    <lineage>
        <taxon>Eukaryota</taxon>
        <taxon>Viridiplantae</taxon>
        <taxon>Streptophyta</taxon>
        <taxon>Embryophyta</taxon>
        <taxon>Tracheophyta</taxon>
        <taxon>Spermatophyta</taxon>
        <taxon>Magnoliopsida</taxon>
        <taxon>eudicotyledons</taxon>
        <taxon>Gunneridae</taxon>
        <taxon>Pentapetalae</taxon>
        <taxon>rosids</taxon>
        <taxon>malvids</taxon>
        <taxon>Malvales</taxon>
        <taxon>Dipterocarpaceae</taxon>
        <taxon>Rubroshorea</taxon>
    </lineage>
</organism>
<feature type="compositionally biased region" description="Acidic residues" evidence="1">
    <location>
        <begin position="92"/>
        <end position="101"/>
    </location>
</feature>